<comment type="similarity">
    <text evidence="7">Belongs to the FtsB family.</text>
</comment>
<dbReference type="GO" id="GO:0043093">
    <property type="term" value="P:FtsZ-dependent cytokinesis"/>
    <property type="evidence" value="ECO:0007669"/>
    <property type="project" value="UniProtKB-UniRule"/>
</dbReference>
<reference evidence="8" key="1">
    <citation type="journal article" date="2014" name="Int. J. Syst. Evol. Microbiol.">
        <title>Complete genome sequence of Corynebacterium casei LMG S-19264T (=DSM 44701T), isolated from a smear-ripened cheese.</title>
        <authorList>
            <consortium name="US DOE Joint Genome Institute (JGI-PGF)"/>
            <person name="Walter F."/>
            <person name="Albersmeier A."/>
            <person name="Kalinowski J."/>
            <person name="Ruckert C."/>
        </authorList>
    </citation>
    <scope>NUCLEOTIDE SEQUENCE</scope>
    <source>
        <strain evidence="8">JCM 13919</strain>
    </source>
</reference>
<evidence type="ECO:0000313" key="9">
    <source>
        <dbReference type="Proteomes" id="UP000630149"/>
    </source>
</evidence>
<dbReference type="NCBIfam" id="NF002058">
    <property type="entry name" value="PRK00888.1"/>
    <property type="match status" value="1"/>
</dbReference>
<evidence type="ECO:0000256" key="4">
    <source>
        <dbReference type="ARBA" id="ARBA00022989"/>
    </source>
</evidence>
<sequence>MRLFIGCLLLVLLGLQYKLWLGDGSIVQWVALEKQLAHQKEENKKLSARNRALEADVMELKSGDQALEERARYELGMVKDGEDYYHFVD</sequence>
<name>A0A917JR58_9GAMM</name>
<evidence type="ECO:0000313" key="8">
    <source>
        <dbReference type="EMBL" id="GGI82919.1"/>
    </source>
</evidence>
<dbReference type="Pfam" id="PF04977">
    <property type="entry name" value="DivIC"/>
    <property type="match status" value="1"/>
</dbReference>
<dbReference type="InterPro" id="IPR007060">
    <property type="entry name" value="FtsL/DivIC"/>
</dbReference>
<dbReference type="EMBL" id="BMOB01000003">
    <property type="protein sequence ID" value="GGI82919.1"/>
    <property type="molecule type" value="Genomic_DNA"/>
</dbReference>
<dbReference type="RefSeq" id="WP_131776139.1">
    <property type="nucleotide sequence ID" value="NZ_BMOB01000003.1"/>
</dbReference>
<feature type="topological domain" description="Cytoplasmic" evidence="7">
    <location>
        <begin position="1"/>
        <end position="3"/>
    </location>
</feature>
<comment type="caution">
    <text evidence="8">The sequence shown here is derived from an EMBL/GenBank/DDBJ whole genome shotgun (WGS) entry which is preliminary data.</text>
</comment>
<keyword evidence="2 7" id="KW-0132">Cell division</keyword>
<comment type="subcellular location">
    <subcellularLocation>
        <location evidence="7">Cell inner membrane</location>
        <topology evidence="7">Single-pass type II membrane protein</topology>
    </subcellularLocation>
    <text evidence="7">Localizes to the division septum.</text>
</comment>
<organism evidence="8 9">
    <name type="scientific">Legionella impletisoli</name>
    <dbReference type="NCBI Taxonomy" id="343510"/>
    <lineage>
        <taxon>Bacteria</taxon>
        <taxon>Pseudomonadati</taxon>
        <taxon>Pseudomonadota</taxon>
        <taxon>Gammaproteobacteria</taxon>
        <taxon>Legionellales</taxon>
        <taxon>Legionellaceae</taxon>
        <taxon>Legionella</taxon>
    </lineage>
</organism>
<dbReference type="GO" id="GO:0032153">
    <property type="term" value="C:cell division site"/>
    <property type="evidence" value="ECO:0007669"/>
    <property type="project" value="UniProtKB-UniRule"/>
</dbReference>
<dbReference type="PANTHER" id="PTHR37485:SF1">
    <property type="entry name" value="CELL DIVISION PROTEIN FTSB"/>
    <property type="match status" value="1"/>
</dbReference>
<feature type="topological domain" description="Periplasmic" evidence="7">
    <location>
        <begin position="22"/>
        <end position="89"/>
    </location>
</feature>
<dbReference type="GO" id="GO:0030428">
    <property type="term" value="C:cell septum"/>
    <property type="evidence" value="ECO:0007669"/>
    <property type="project" value="TreeGrafter"/>
</dbReference>
<protein>
    <recommendedName>
        <fullName evidence="7">Cell division protein FtsB</fullName>
    </recommendedName>
</protein>
<evidence type="ECO:0000256" key="5">
    <source>
        <dbReference type="ARBA" id="ARBA00023136"/>
    </source>
</evidence>
<dbReference type="GO" id="GO:0005886">
    <property type="term" value="C:plasma membrane"/>
    <property type="evidence" value="ECO:0007669"/>
    <property type="project" value="UniProtKB-SubCell"/>
</dbReference>
<dbReference type="Proteomes" id="UP000630149">
    <property type="component" value="Unassembled WGS sequence"/>
</dbReference>
<proteinExistence type="inferred from homology"/>
<keyword evidence="7" id="KW-0997">Cell inner membrane</keyword>
<evidence type="ECO:0000256" key="6">
    <source>
        <dbReference type="ARBA" id="ARBA00023306"/>
    </source>
</evidence>
<keyword evidence="6 7" id="KW-0131">Cell cycle</keyword>
<keyword evidence="5 7" id="KW-0472">Membrane</keyword>
<keyword evidence="4 7" id="KW-1133">Transmembrane helix</keyword>
<dbReference type="InterPro" id="IPR023081">
    <property type="entry name" value="Cell_div_FtsB"/>
</dbReference>
<dbReference type="PANTHER" id="PTHR37485">
    <property type="entry name" value="CELL DIVISION PROTEIN FTSB"/>
    <property type="match status" value="1"/>
</dbReference>
<keyword evidence="3 7" id="KW-0812">Transmembrane</keyword>
<keyword evidence="1 7" id="KW-1003">Cell membrane</keyword>
<accession>A0A917JR58</accession>
<comment type="function">
    <text evidence="7">Essential cell division protein. May link together the upstream cell division proteins, which are predominantly cytoplasmic, with the downstream cell division proteins, which are predominantly periplasmic.</text>
</comment>
<dbReference type="HAMAP" id="MF_00599">
    <property type="entry name" value="FtsB"/>
    <property type="match status" value="1"/>
</dbReference>
<dbReference type="OrthoDB" id="7061211at2"/>
<evidence type="ECO:0000256" key="1">
    <source>
        <dbReference type="ARBA" id="ARBA00022475"/>
    </source>
</evidence>
<feature type="coiled-coil region" evidence="7">
    <location>
        <begin position="29"/>
        <end position="63"/>
    </location>
</feature>
<evidence type="ECO:0000256" key="7">
    <source>
        <dbReference type="HAMAP-Rule" id="MF_00599"/>
    </source>
</evidence>
<evidence type="ECO:0000256" key="3">
    <source>
        <dbReference type="ARBA" id="ARBA00022692"/>
    </source>
</evidence>
<dbReference type="AlphaFoldDB" id="A0A917JR58"/>
<reference evidence="8" key="2">
    <citation type="submission" date="2020-09" db="EMBL/GenBank/DDBJ databases">
        <authorList>
            <person name="Sun Q."/>
            <person name="Ohkuma M."/>
        </authorList>
    </citation>
    <scope>NUCLEOTIDE SEQUENCE</scope>
    <source>
        <strain evidence="8">JCM 13919</strain>
    </source>
</reference>
<evidence type="ECO:0000256" key="2">
    <source>
        <dbReference type="ARBA" id="ARBA00022618"/>
    </source>
</evidence>
<keyword evidence="9" id="KW-1185">Reference proteome</keyword>
<comment type="subunit">
    <text evidence="7">Part of a complex composed of FtsB, FtsL and FtsQ.</text>
</comment>
<keyword evidence="7" id="KW-0175">Coiled coil</keyword>
<gene>
    <name evidence="7 8" type="primary">ftsB</name>
    <name evidence="8" type="ORF">GCM10007966_09350</name>
</gene>